<reference evidence="3" key="1">
    <citation type="submission" date="2017-02" db="UniProtKB">
        <authorList>
            <consortium name="WormBaseParasite"/>
        </authorList>
    </citation>
    <scope>IDENTIFICATION</scope>
</reference>
<evidence type="ECO:0000313" key="1">
    <source>
        <dbReference type="EMBL" id="VDK46739.1"/>
    </source>
</evidence>
<dbReference type="AlphaFoldDB" id="A0A0R3WGD6"/>
<sequence length="121" mass="13230">MFPLRVKLVLPYIVCVWRKEASDWTGGVARALLVHAINCTRKLVGAFDCDDNDYSGESSQTEKANGDIPPLIGVAISIGRPAIRREMDQSFTNEECDGDGVGLTVSEIRINVGVFSKHFAC</sequence>
<organism evidence="3">
    <name type="scientific">Taenia asiatica</name>
    <name type="common">Asian tapeworm</name>
    <dbReference type="NCBI Taxonomy" id="60517"/>
    <lineage>
        <taxon>Eukaryota</taxon>
        <taxon>Metazoa</taxon>
        <taxon>Spiralia</taxon>
        <taxon>Lophotrochozoa</taxon>
        <taxon>Platyhelminthes</taxon>
        <taxon>Cestoda</taxon>
        <taxon>Eucestoda</taxon>
        <taxon>Cyclophyllidea</taxon>
        <taxon>Taeniidae</taxon>
        <taxon>Taenia</taxon>
    </lineage>
</organism>
<dbReference type="Proteomes" id="UP000282613">
    <property type="component" value="Unassembled WGS sequence"/>
</dbReference>
<dbReference type="WBParaSite" id="TASK_0000992901-mRNA-1">
    <property type="protein sequence ID" value="TASK_0000992901-mRNA-1"/>
    <property type="gene ID" value="TASK_0000992901"/>
</dbReference>
<protein>
    <submittedName>
        <fullName evidence="3">Secreted protein</fullName>
    </submittedName>
</protein>
<dbReference type="EMBL" id="UYRS01019755">
    <property type="protein sequence ID" value="VDK46739.1"/>
    <property type="molecule type" value="Genomic_DNA"/>
</dbReference>
<keyword evidence="2" id="KW-1185">Reference proteome</keyword>
<evidence type="ECO:0000313" key="3">
    <source>
        <dbReference type="WBParaSite" id="TASK_0000992901-mRNA-1"/>
    </source>
</evidence>
<name>A0A0R3WGD6_TAEAS</name>
<reference evidence="1 2" key="2">
    <citation type="submission" date="2018-11" db="EMBL/GenBank/DDBJ databases">
        <authorList>
            <consortium name="Pathogen Informatics"/>
        </authorList>
    </citation>
    <scope>NUCLEOTIDE SEQUENCE [LARGE SCALE GENOMIC DNA]</scope>
</reference>
<accession>A0A0R3WGD6</accession>
<gene>
    <name evidence="1" type="ORF">TASK_LOCUS9930</name>
</gene>
<evidence type="ECO:0000313" key="2">
    <source>
        <dbReference type="Proteomes" id="UP000282613"/>
    </source>
</evidence>
<proteinExistence type="predicted"/>